<dbReference type="InterPro" id="IPR001991">
    <property type="entry name" value="Na-dicarboxylate_symporter"/>
</dbReference>
<feature type="transmembrane region" description="Helical" evidence="8">
    <location>
        <begin position="387"/>
        <end position="406"/>
    </location>
</feature>
<dbReference type="PROSITE" id="PS00714">
    <property type="entry name" value="NA_DICARBOXYL_SYMP_2"/>
    <property type="match status" value="1"/>
</dbReference>
<feature type="transmembrane region" description="Helical" evidence="8">
    <location>
        <begin position="12"/>
        <end position="37"/>
    </location>
</feature>
<dbReference type="AlphaFoldDB" id="A0A4R7PYT1"/>
<dbReference type="GO" id="GO:0015293">
    <property type="term" value="F:symporter activity"/>
    <property type="evidence" value="ECO:0007669"/>
    <property type="project" value="UniProtKB-KW"/>
</dbReference>
<evidence type="ECO:0000256" key="2">
    <source>
        <dbReference type="ARBA" id="ARBA00022448"/>
    </source>
</evidence>
<keyword evidence="6 8" id="KW-0472">Membrane</keyword>
<evidence type="ECO:0000256" key="7">
    <source>
        <dbReference type="ARBA" id="ARBA00023180"/>
    </source>
</evidence>
<dbReference type="PANTHER" id="PTHR11958:SF63">
    <property type="entry name" value="AMINO ACID TRANSPORTER"/>
    <property type="match status" value="1"/>
</dbReference>
<feature type="transmembrane region" description="Helical" evidence="8">
    <location>
        <begin position="412"/>
        <end position="433"/>
    </location>
</feature>
<dbReference type="GO" id="GO:0016020">
    <property type="term" value="C:membrane"/>
    <property type="evidence" value="ECO:0007669"/>
    <property type="project" value="UniProtKB-SubCell"/>
</dbReference>
<keyword evidence="2" id="KW-0813">Transport</keyword>
<feature type="transmembrane region" description="Helical" evidence="8">
    <location>
        <begin position="199"/>
        <end position="218"/>
    </location>
</feature>
<evidence type="ECO:0000313" key="9">
    <source>
        <dbReference type="EMBL" id="TDU40138.1"/>
    </source>
</evidence>
<dbReference type="RefSeq" id="WP_133758175.1">
    <property type="nucleotide sequence ID" value="NZ_SOBW01000008.1"/>
</dbReference>
<accession>A0A4R7PYT1</accession>
<dbReference type="EMBL" id="SOBW01000008">
    <property type="protein sequence ID" value="TDU40138.1"/>
    <property type="molecule type" value="Genomic_DNA"/>
</dbReference>
<sequence>MKKLALHWKIIIGMVLGIIWALVSSFMGWSAFTINWIDPFGTIFINLLKLIAVPLVLFSIISGVANIGDPKSLGRMGGKTLGMYLITTILAISLGLLLVNTIKPGKLIDEQSRIDNRINYEIWADSQGYEIKDGINYLKDPEYFKRAQEISDLTKKDLKEASVSDKLETAGKQKESTPLQPLVDIVPDNFFRSLSNNGLMLQVIFFAIFFGVSLLFIPDDKSAPVLRLVDGINEVFLKMVDLVMQAAPFFVFALLAGVVSKMAGNDIGKVLEIFKGLSWYSLTVLMGLLIMIFITYPLILKSFVKKIPYAGFFKSMSPAQTLAFSTSSSAATLPVTMECVEQNLGVNKKISSFVLPIGATVNMDGTSLYQAVAVIFLAQLHMIDLTIGQQITVVLTTTLASIGSAAVPSAGLVMLIIVLDSVGLNPAWIAIIFPVDRILDMFRTVVNVTGDATVCSIIADGENMLDYKDHKSPTETFDLDSKS</sequence>
<dbReference type="PANTHER" id="PTHR11958">
    <property type="entry name" value="SODIUM/DICARBOXYLATE SYMPORTER-RELATED"/>
    <property type="match status" value="1"/>
</dbReference>
<dbReference type="GO" id="GO:1902475">
    <property type="term" value="P:L-alpha-amino acid transmembrane transport"/>
    <property type="evidence" value="ECO:0007669"/>
    <property type="project" value="UniProtKB-ARBA"/>
</dbReference>
<reference evidence="9 10" key="1">
    <citation type="submission" date="2019-03" db="EMBL/GenBank/DDBJ databases">
        <title>Genomic Encyclopedia of Archaeal and Bacterial Type Strains, Phase II (KMG-II): from individual species to whole genera.</title>
        <authorList>
            <person name="Goeker M."/>
        </authorList>
    </citation>
    <scope>NUCLEOTIDE SEQUENCE [LARGE SCALE GENOMIC DNA]</scope>
    <source>
        <strain evidence="9 10">DSM 28135</strain>
    </source>
</reference>
<keyword evidence="7" id="KW-0325">Glycoprotein</keyword>
<keyword evidence="5 8" id="KW-1133">Transmembrane helix</keyword>
<dbReference type="InterPro" id="IPR050746">
    <property type="entry name" value="DAACS"/>
</dbReference>
<dbReference type="PRINTS" id="PR00173">
    <property type="entry name" value="EDTRNSPORT"/>
</dbReference>
<organism evidence="9 10">
    <name type="scientific">Gelidibacter sediminis</name>
    <dbReference type="NCBI Taxonomy" id="1608710"/>
    <lineage>
        <taxon>Bacteria</taxon>
        <taxon>Pseudomonadati</taxon>
        <taxon>Bacteroidota</taxon>
        <taxon>Flavobacteriia</taxon>
        <taxon>Flavobacteriales</taxon>
        <taxon>Flavobacteriaceae</taxon>
        <taxon>Gelidibacter</taxon>
    </lineage>
</organism>
<evidence type="ECO:0000256" key="8">
    <source>
        <dbReference type="SAM" id="Phobius"/>
    </source>
</evidence>
<name>A0A4R7PYT1_9FLAO</name>
<evidence type="ECO:0000256" key="4">
    <source>
        <dbReference type="ARBA" id="ARBA00022847"/>
    </source>
</evidence>
<keyword evidence="10" id="KW-1185">Reference proteome</keyword>
<evidence type="ECO:0000256" key="3">
    <source>
        <dbReference type="ARBA" id="ARBA00022692"/>
    </source>
</evidence>
<comment type="caution">
    <text evidence="9">The sequence shown here is derived from an EMBL/GenBank/DDBJ whole genome shotgun (WGS) entry which is preliminary data.</text>
</comment>
<evidence type="ECO:0000256" key="5">
    <source>
        <dbReference type="ARBA" id="ARBA00022989"/>
    </source>
</evidence>
<dbReference type="Proteomes" id="UP000294689">
    <property type="component" value="Unassembled WGS sequence"/>
</dbReference>
<gene>
    <name evidence="9" type="ORF">BXY82_2178</name>
</gene>
<feature type="transmembrane region" description="Helical" evidence="8">
    <location>
        <begin position="80"/>
        <end position="99"/>
    </location>
</feature>
<proteinExistence type="predicted"/>
<keyword evidence="3 8" id="KW-0812">Transmembrane</keyword>
<dbReference type="InterPro" id="IPR018107">
    <property type="entry name" value="Na-dicarboxylate_symporter_CS"/>
</dbReference>
<keyword evidence="4" id="KW-0769">Symport</keyword>
<comment type="subcellular location">
    <subcellularLocation>
        <location evidence="1">Membrane</location>
        <topology evidence="1">Multi-pass membrane protein</topology>
    </subcellularLocation>
</comment>
<dbReference type="InterPro" id="IPR036458">
    <property type="entry name" value="Na:dicarbo_symporter_sf"/>
</dbReference>
<evidence type="ECO:0000256" key="1">
    <source>
        <dbReference type="ARBA" id="ARBA00004141"/>
    </source>
</evidence>
<feature type="transmembrane region" description="Helical" evidence="8">
    <location>
        <begin position="43"/>
        <end position="68"/>
    </location>
</feature>
<dbReference type="SUPFAM" id="SSF118215">
    <property type="entry name" value="Proton glutamate symport protein"/>
    <property type="match status" value="1"/>
</dbReference>
<dbReference type="Gene3D" id="1.10.3860.10">
    <property type="entry name" value="Sodium:dicarboxylate symporter"/>
    <property type="match status" value="1"/>
</dbReference>
<protein>
    <submittedName>
        <fullName evidence="9">Na+/H+-dicarboxylate symporter</fullName>
    </submittedName>
</protein>
<evidence type="ECO:0000256" key="6">
    <source>
        <dbReference type="ARBA" id="ARBA00023136"/>
    </source>
</evidence>
<feature type="transmembrane region" description="Helical" evidence="8">
    <location>
        <begin position="279"/>
        <end position="299"/>
    </location>
</feature>
<feature type="transmembrane region" description="Helical" evidence="8">
    <location>
        <begin position="239"/>
        <end position="259"/>
    </location>
</feature>
<dbReference type="OrthoDB" id="9768885at2"/>
<dbReference type="Pfam" id="PF00375">
    <property type="entry name" value="SDF"/>
    <property type="match status" value="1"/>
</dbReference>
<evidence type="ECO:0000313" key="10">
    <source>
        <dbReference type="Proteomes" id="UP000294689"/>
    </source>
</evidence>